<evidence type="ECO:0000256" key="10">
    <source>
        <dbReference type="ARBA" id="ARBA00035861"/>
    </source>
</evidence>
<organism evidence="18 19">
    <name type="scientific">Agarivorans aestuarii</name>
    <dbReference type="NCBI Taxonomy" id="1563703"/>
    <lineage>
        <taxon>Bacteria</taxon>
        <taxon>Pseudomonadati</taxon>
        <taxon>Pseudomonadota</taxon>
        <taxon>Gammaproteobacteria</taxon>
        <taxon>Alteromonadales</taxon>
        <taxon>Alteromonadaceae</taxon>
        <taxon>Agarivorans</taxon>
    </lineage>
</organism>
<dbReference type="Pfam" id="PF14815">
    <property type="entry name" value="NUDIX_4"/>
    <property type="match status" value="1"/>
</dbReference>
<dbReference type="PANTHER" id="PTHR47707:SF1">
    <property type="entry name" value="NUDIX HYDROLASE FAMILY PROTEIN"/>
    <property type="match status" value="1"/>
</dbReference>
<reference evidence="18 19" key="2">
    <citation type="submission" date="2023-12" db="EMBL/GenBank/DDBJ databases">
        <authorList>
            <consortium name="Cladostephus spongiosus"/>
            <person name="Lorente B."/>
            <person name="Cabral C."/>
            <person name="Frias J."/>
            <person name="Faria J."/>
            <person name="Toubarro D."/>
        </authorList>
    </citation>
    <scope>NUCLEOTIDE SEQUENCE [LARGE SCALE GENOMIC DNA]</scope>
    <source>
        <strain evidence="18 19">ZMCS4</strain>
    </source>
</reference>
<evidence type="ECO:0000256" key="6">
    <source>
        <dbReference type="ARBA" id="ARBA00022763"/>
    </source>
</evidence>
<comment type="catalytic activity">
    <reaction evidence="11">
        <text>8-oxo-GTP + H2O = 8-oxo-GMP + diphosphate + H(+)</text>
        <dbReference type="Rhea" id="RHEA:67616"/>
        <dbReference type="ChEBI" id="CHEBI:15377"/>
        <dbReference type="ChEBI" id="CHEBI:15378"/>
        <dbReference type="ChEBI" id="CHEBI:33019"/>
        <dbReference type="ChEBI" id="CHEBI:143553"/>
        <dbReference type="ChEBI" id="CHEBI:145694"/>
    </reaction>
</comment>
<evidence type="ECO:0000256" key="8">
    <source>
        <dbReference type="ARBA" id="ARBA00022842"/>
    </source>
</evidence>
<dbReference type="NCBIfam" id="TIGR00586">
    <property type="entry name" value="mutt"/>
    <property type="match status" value="1"/>
</dbReference>
<dbReference type="PROSITE" id="PS51462">
    <property type="entry name" value="NUDIX"/>
    <property type="match status" value="1"/>
</dbReference>
<comment type="cofactor">
    <cofactor evidence="1">
        <name>Mg(2+)</name>
        <dbReference type="ChEBI" id="CHEBI:18420"/>
    </cofactor>
</comment>
<dbReference type="CDD" id="cd03425">
    <property type="entry name" value="NUDIX_MutT_NudA_like"/>
    <property type="match status" value="1"/>
</dbReference>
<evidence type="ECO:0000256" key="9">
    <source>
        <dbReference type="ARBA" id="ARBA00023204"/>
    </source>
</evidence>
<dbReference type="InterPro" id="IPR015797">
    <property type="entry name" value="NUDIX_hydrolase-like_dom_sf"/>
</dbReference>
<dbReference type="InterPro" id="IPR003561">
    <property type="entry name" value="Mutator_MutT"/>
</dbReference>
<name>A0ABU7G842_9ALTE</name>
<keyword evidence="19" id="KW-1185">Reference proteome</keyword>
<keyword evidence="5" id="KW-0479">Metal-binding</keyword>
<evidence type="ECO:0000256" key="7">
    <source>
        <dbReference type="ARBA" id="ARBA00022801"/>
    </source>
</evidence>
<dbReference type="EC" id="3.6.1.55" evidence="12"/>
<protein>
    <recommendedName>
        <fullName evidence="13">8-oxo-dGTP diphosphatase</fullName>
        <ecNumber evidence="12">3.6.1.55</ecNumber>
    </recommendedName>
    <alternativeName>
        <fullName evidence="16">7,8-dihydro-8-oxoguanine-triphosphatase</fullName>
    </alternativeName>
    <alternativeName>
        <fullName evidence="15">Mutator protein MutT</fullName>
    </alternativeName>
    <alternativeName>
        <fullName evidence="14">dGTP pyrophosphohydrolase</fullName>
    </alternativeName>
</protein>
<evidence type="ECO:0000256" key="14">
    <source>
        <dbReference type="ARBA" id="ARBA00041592"/>
    </source>
</evidence>
<sequence length="134" mass="15076">MKVVKVAVGVIVNGDEILLSLRNPQQHQGGKWEFPGGKVEAGEQTVDALARELQEELLINIDKTSCKPLIRVEHDYGDKQVCLDVYTLTRFEGEPQGAEQQEIRWVRRAELANLKFPDANEPILAQILKPDFLA</sequence>
<evidence type="ECO:0000313" key="19">
    <source>
        <dbReference type="Proteomes" id="UP001310248"/>
    </source>
</evidence>
<dbReference type="Proteomes" id="UP001310248">
    <property type="component" value="Unassembled WGS sequence"/>
</dbReference>
<keyword evidence="4" id="KW-0235">DNA replication</keyword>
<gene>
    <name evidence="18" type="primary">mutT</name>
    <name evidence="18" type="ORF">SNR37_000799</name>
</gene>
<dbReference type="PANTHER" id="PTHR47707">
    <property type="entry name" value="8-OXO-DGTP DIPHOSPHATASE"/>
    <property type="match status" value="1"/>
</dbReference>
<evidence type="ECO:0000256" key="15">
    <source>
        <dbReference type="ARBA" id="ARBA00041979"/>
    </source>
</evidence>
<keyword evidence="8" id="KW-0460">Magnesium</keyword>
<evidence type="ECO:0000256" key="3">
    <source>
        <dbReference type="ARBA" id="ARBA00022457"/>
    </source>
</evidence>
<evidence type="ECO:0000256" key="11">
    <source>
        <dbReference type="ARBA" id="ARBA00036904"/>
    </source>
</evidence>
<dbReference type="EMBL" id="JAYDYW010000013">
    <property type="protein sequence ID" value="MEE1675473.1"/>
    <property type="molecule type" value="Genomic_DNA"/>
</dbReference>
<keyword evidence="9" id="KW-0234">DNA repair</keyword>
<keyword evidence="3" id="KW-0515">Mutator protein</keyword>
<dbReference type="InterPro" id="IPR029119">
    <property type="entry name" value="MutY_C"/>
</dbReference>
<dbReference type="RefSeq" id="WP_329776355.1">
    <property type="nucleotide sequence ID" value="NZ_JAYDYW010000013.1"/>
</dbReference>
<evidence type="ECO:0000313" key="18">
    <source>
        <dbReference type="EMBL" id="MEE1675473.1"/>
    </source>
</evidence>
<evidence type="ECO:0000256" key="16">
    <source>
        <dbReference type="ARBA" id="ARBA00042798"/>
    </source>
</evidence>
<dbReference type="InterPro" id="IPR000086">
    <property type="entry name" value="NUDIX_hydrolase_dom"/>
</dbReference>
<proteinExistence type="inferred from homology"/>
<keyword evidence="6" id="KW-0227">DNA damage</keyword>
<evidence type="ECO:0000256" key="2">
    <source>
        <dbReference type="ARBA" id="ARBA00005582"/>
    </source>
</evidence>
<dbReference type="InterPro" id="IPR047127">
    <property type="entry name" value="MutT-like"/>
</dbReference>
<dbReference type="Gene3D" id="3.90.79.10">
    <property type="entry name" value="Nucleoside Triphosphate Pyrophosphohydrolase"/>
    <property type="match status" value="1"/>
</dbReference>
<evidence type="ECO:0000259" key="17">
    <source>
        <dbReference type="PROSITE" id="PS51462"/>
    </source>
</evidence>
<keyword evidence="7" id="KW-0378">Hydrolase</keyword>
<evidence type="ECO:0000256" key="4">
    <source>
        <dbReference type="ARBA" id="ARBA00022705"/>
    </source>
</evidence>
<evidence type="ECO:0000256" key="5">
    <source>
        <dbReference type="ARBA" id="ARBA00022723"/>
    </source>
</evidence>
<evidence type="ECO:0000256" key="12">
    <source>
        <dbReference type="ARBA" id="ARBA00038905"/>
    </source>
</evidence>
<accession>A0ABU7G842</accession>
<dbReference type="InterPro" id="IPR020476">
    <property type="entry name" value="Nudix_hydrolase"/>
</dbReference>
<reference evidence="19" key="1">
    <citation type="submission" date="2023-07" db="EMBL/GenBank/DDBJ databases">
        <title>Draft genome sequence of Agarivorans aestuarii strain ZMCS4, a CAZymes producing bacteria isolated from the marine brown algae Clodostephus spongiosus.</title>
        <authorList>
            <person name="Lorente B."/>
            <person name="Cabral C."/>
            <person name="Frias J."/>
            <person name="Faria J."/>
            <person name="Toubarro D."/>
        </authorList>
    </citation>
    <scope>NUCLEOTIDE SEQUENCE [LARGE SCALE GENOMIC DNA]</scope>
    <source>
        <strain evidence="19">ZMCS4</strain>
    </source>
</reference>
<dbReference type="SUPFAM" id="SSF55811">
    <property type="entry name" value="Nudix"/>
    <property type="match status" value="1"/>
</dbReference>
<comment type="caution">
    <text evidence="18">The sequence shown here is derived from an EMBL/GenBank/DDBJ whole genome shotgun (WGS) entry which is preliminary data.</text>
</comment>
<evidence type="ECO:0000256" key="13">
    <source>
        <dbReference type="ARBA" id="ARBA00040794"/>
    </source>
</evidence>
<evidence type="ECO:0000256" key="1">
    <source>
        <dbReference type="ARBA" id="ARBA00001946"/>
    </source>
</evidence>
<dbReference type="PRINTS" id="PR00502">
    <property type="entry name" value="NUDIXFAMILY"/>
</dbReference>
<comment type="catalytic activity">
    <reaction evidence="10">
        <text>8-oxo-dGTP + H2O = 8-oxo-dGMP + diphosphate + H(+)</text>
        <dbReference type="Rhea" id="RHEA:31575"/>
        <dbReference type="ChEBI" id="CHEBI:15377"/>
        <dbReference type="ChEBI" id="CHEBI:15378"/>
        <dbReference type="ChEBI" id="CHEBI:33019"/>
        <dbReference type="ChEBI" id="CHEBI:63224"/>
        <dbReference type="ChEBI" id="CHEBI:77896"/>
        <dbReference type="EC" id="3.6.1.55"/>
    </reaction>
</comment>
<comment type="similarity">
    <text evidence="2">Belongs to the Nudix hydrolase family.</text>
</comment>
<feature type="domain" description="Nudix hydrolase" evidence="17">
    <location>
        <begin position="1"/>
        <end position="130"/>
    </location>
</feature>